<dbReference type="NCBIfam" id="TIGR00180">
    <property type="entry name" value="parB_part"/>
    <property type="match status" value="1"/>
</dbReference>
<feature type="region of interest" description="Disordered" evidence="5">
    <location>
        <begin position="1"/>
        <end position="63"/>
    </location>
</feature>
<evidence type="ECO:0000256" key="5">
    <source>
        <dbReference type="SAM" id="MobiDB-lite"/>
    </source>
</evidence>
<sequence length="305" mass="33874">MVEKKEKRRGLGRGLSALMADLDTVETASVPDPEASDDAPRRPDLLVPIDHIEPNPDQPRRTFDGEPLEELANSIAHRGVIQPLIVRPHPEKNEHYQIVAGERRWRAAQMAQLHELPVVVRAFDDTEMLEVAIIENIQRADLNPVDEAAGYRQLMDRFGHTQEQMAEALGKSRSHIANSLRLLNLPQDVLSWLGRGQLTAGHARALVANENASDLAKKIIAKNLSVRETEALVRKPKDARAPRPRKSDAEKDADTRALEQDLSGALGLPVTIDHKQEGQSGRISISYKSLEELDEICQLLSRGLG</sequence>
<feature type="compositionally biased region" description="Basic and acidic residues" evidence="5">
    <location>
        <begin position="38"/>
        <end position="63"/>
    </location>
</feature>
<evidence type="ECO:0000256" key="3">
    <source>
        <dbReference type="ARBA" id="ARBA00023125"/>
    </source>
</evidence>
<dbReference type="GO" id="GO:0007059">
    <property type="term" value="P:chromosome segregation"/>
    <property type="evidence" value="ECO:0007669"/>
    <property type="project" value="UniProtKB-KW"/>
</dbReference>
<dbReference type="SUPFAM" id="SSF109709">
    <property type="entry name" value="KorB DNA-binding domain-like"/>
    <property type="match status" value="1"/>
</dbReference>
<dbReference type="FunFam" id="1.10.10.2830:FF:000001">
    <property type="entry name" value="Chromosome partitioning protein ParB"/>
    <property type="match status" value="1"/>
</dbReference>
<feature type="domain" description="ParB-like N-terminal" evidence="6">
    <location>
        <begin position="45"/>
        <end position="137"/>
    </location>
</feature>
<dbReference type="GO" id="GO:0045881">
    <property type="term" value="P:positive regulation of sporulation resulting in formation of a cellular spore"/>
    <property type="evidence" value="ECO:0007669"/>
    <property type="project" value="TreeGrafter"/>
</dbReference>
<proteinExistence type="inferred from homology"/>
<gene>
    <name evidence="7" type="primary">parB</name>
    <name evidence="7" type="ORF">PAM7066_02330</name>
</gene>
<comment type="function">
    <text evidence="4">Involved in chromosome partition. Localize to both poles of the predivisional cell following completion of DNA replication. Binds to the DNA origin of replication.</text>
</comment>
<evidence type="ECO:0000313" key="8">
    <source>
        <dbReference type="Proteomes" id="UP000193870"/>
    </source>
</evidence>
<dbReference type="SMART" id="SM00470">
    <property type="entry name" value="ParB"/>
    <property type="match status" value="1"/>
</dbReference>
<dbReference type="Gene3D" id="3.90.1530.30">
    <property type="match status" value="1"/>
</dbReference>
<comment type="similarity">
    <text evidence="1">Belongs to the ParB family.</text>
</comment>
<dbReference type="Proteomes" id="UP000193870">
    <property type="component" value="Unassembled WGS sequence"/>
</dbReference>
<dbReference type="Pfam" id="PF02195">
    <property type="entry name" value="ParB_N"/>
    <property type="match status" value="1"/>
</dbReference>
<dbReference type="STRING" id="315423.SAMN04488020_10697"/>
<dbReference type="Gene3D" id="1.10.10.2830">
    <property type="match status" value="1"/>
</dbReference>
<dbReference type="PANTHER" id="PTHR33375">
    <property type="entry name" value="CHROMOSOME-PARTITIONING PROTEIN PARB-RELATED"/>
    <property type="match status" value="1"/>
</dbReference>
<evidence type="ECO:0000256" key="1">
    <source>
        <dbReference type="ARBA" id="ARBA00006295"/>
    </source>
</evidence>
<dbReference type="InterPro" id="IPR003115">
    <property type="entry name" value="ParB_N"/>
</dbReference>
<dbReference type="InterPro" id="IPR057240">
    <property type="entry name" value="ParB_dimer_C"/>
</dbReference>
<evidence type="ECO:0000256" key="4">
    <source>
        <dbReference type="ARBA" id="ARBA00025472"/>
    </source>
</evidence>
<keyword evidence="8" id="KW-1185">Reference proteome</keyword>
<feature type="region of interest" description="Disordered" evidence="5">
    <location>
        <begin position="232"/>
        <end position="256"/>
    </location>
</feature>
<dbReference type="PANTHER" id="PTHR33375:SF1">
    <property type="entry name" value="CHROMOSOME-PARTITIONING PROTEIN PARB-RELATED"/>
    <property type="match status" value="1"/>
</dbReference>
<dbReference type="AlphaFoldDB" id="A0A1Y5SXK3"/>
<keyword evidence="3" id="KW-0238">DNA-binding</keyword>
<evidence type="ECO:0000256" key="2">
    <source>
        <dbReference type="ARBA" id="ARBA00022829"/>
    </source>
</evidence>
<dbReference type="EMBL" id="FWFV01000006">
    <property type="protein sequence ID" value="SLN51256.1"/>
    <property type="molecule type" value="Genomic_DNA"/>
</dbReference>
<dbReference type="RefSeq" id="WP_085854299.1">
    <property type="nucleotide sequence ID" value="NZ_FOPF01000006.1"/>
</dbReference>
<dbReference type="OrthoDB" id="9802051at2"/>
<dbReference type="InterPro" id="IPR041468">
    <property type="entry name" value="HTH_ParB/Spo0J"/>
</dbReference>
<organism evidence="7 8">
    <name type="scientific">Palleronia marisminoris</name>
    <dbReference type="NCBI Taxonomy" id="315423"/>
    <lineage>
        <taxon>Bacteria</taxon>
        <taxon>Pseudomonadati</taxon>
        <taxon>Pseudomonadota</taxon>
        <taxon>Alphaproteobacteria</taxon>
        <taxon>Rhodobacterales</taxon>
        <taxon>Roseobacteraceae</taxon>
        <taxon>Palleronia</taxon>
    </lineage>
</organism>
<dbReference type="GO" id="GO:0003677">
    <property type="term" value="F:DNA binding"/>
    <property type="evidence" value="ECO:0007669"/>
    <property type="project" value="UniProtKB-KW"/>
</dbReference>
<accession>A0A1Y5SXK3</accession>
<dbReference type="FunFam" id="3.90.1530.30:FF:000001">
    <property type="entry name" value="Chromosome partitioning protein ParB"/>
    <property type="match status" value="1"/>
</dbReference>
<evidence type="ECO:0000313" key="7">
    <source>
        <dbReference type="EMBL" id="SLN51256.1"/>
    </source>
</evidence>
<dbReference type="GO" id="GO:0005694">
    <property type="term" value="C:chromosome"/>
    <property type="evidence" value="ECO:0007669"/>
    <property type="project" value="TreeGrafter"/>
</dbReference>
<dbReference type="Pfam" id="PF23552">
    <property type="entry name" value="ParB_C"/>
    <property type="match status" value="1"/>
</dbReference>
<dbReference type="SUPFAM" id="SSF110849">
    <property type="entry name" value="ParB/Sulfiredoxin"/>
    <property type="match status" value="1"/>
</dbReference>
<dbReference type="InterPro" id="IPR050336">
    <property type="entry name" value="Chromosome_partition/occlusion"/>
</dbReference>
<dbReference type="Pfam" id="PF17762">
    <property type="entry name" value="HTH_ParB"/>
    <property type="match status" value="1"/>
</dbReference>
<dbReference type="CDD" id="cd16393">
    <property type="entry name" value="SPO0J_N"/>
    <property type="match status" value="1"/>
</dbReference>
<evidence type="ECO:0000259" key="6">
    <source>
        <dbReference type="SMART" id="SM00470"/>
    </source>
</evidence>
<name>A0A1Y5SXK3_9RHOB</name>
<dbReference type="InterPro" id="IPR004437">
    <property type="entry name" value="ParB/RepB/Spo0J"/>
</dbReference>
<protein>
    <submittedName>
        <fullName evidence="7">Chromosome-partitioning protein ParB</fullName>
    </submittedName>
</protein>
<feature type="compositionally biased region" description="Basic residues" evidence="5">
    <location>
        <begin position="1"/>
        <end position="11"/>
    </location>
</feature>
<reference evidence="7 8" key="1">
    <citation type="submission" date="2017-03" db="EMBL/GenBank/DDBJ databases">
        <authorList>
            <person name="Afonso C.L."/>
            <person name="Miller P.J."/>
            <person name="Scott M.A."/>
            <person name="Spackman E."/>
            <person name="Goraichik I."/>
            <person name="Dimitrov K.M."/>
            <person name="Suarez D.L."/>
            <person name="Swayne D.E."/>
        </authorList>
    </citation>
    <scope>NUCLEOTIDE SEQUENCE [LARGE SCALE GENOMIC DNA]</scope>
    <source>
        <strain evidence="7 8">CECT 7066</strain>
    </source>
</reference>
<dbReference type="InterPro" id="IPR036086">
    <property type="entry name" value="ParB/Sulfiredoxin_sf"/>
</dbReference>
<keyword evidence="2" id="KW-0159">Chromosome partition</keyword>